<proteinExistence type="predicted"/>
<sequence length="99" mass="11399">MDLVAFYSILSVFFKKTQDGYMDSKDALYRVDCVANGQKDNELPNRNIVQWEQIFRFIQLSRKVRWTESEICYLLYAATSAAACGCVLNLPTPNFRCGQ</sequence>
<dbReference type="EMBL" id="PFWS01000050">
    <property type="protein sequence ID" value="PJA47008.1"/>
    <property type="molecule type" value="Genomic_DNA"/>
</dbReference>
<comment type="caution">
    <text evidence="1">The sequence shown here is derived from an EMBL/GenBank/DDBJ whole genome shotgun (WGS) entry which is preliminary data.</text>
</comment>
<organism evidence="1 2">
    <name type="scientific">Candidatus Uhrbacteria bacterium CG_4_9_14_3_um_filter_36_7</name>
    <dbReference type="NCBI Taxonomy" id="1975033"/>
    <lineage>
        <taxon>Bacteria</taxon>
        <taxon>Candidatus Uhriibacteriota</taxon>
    </lineage>
</organism>
<name>A0A2M7XGK3_9BACT</name>
<evidence type="ECO:0000313" key="1">
    <source>
        <dbReference type="EMBL" id="PJA47008.1"/>
    </source>
</evidence>
<dbReference type="AlphaFoldDB" id="A0A2M7XGK3"/>
<dbReference type="Proteomes" id="UP000229749">
    <property type="component" value="Unassembled WGS sequence"/>
</dbReference>
<protein>
    <submittedName>
        <fullName evidence="1">Uncharacterized protein</fullName>
    </submittedName>
</protein>
<gene>
    <name evidence="1" type="ORF">CO172_03245</name>
</gene>
<accession>A0A2M7XGK3</accession>
<reference evidence="2" key="1">
    <citation type="submission" date="2017-09" db="EMBL/GenBank/DDBJ databases">
        <title>Depth-based differentiation of microbial function through sediment-hosted aquifers and enrichment of novel symbionts in the deep terrestrial subsurface.</title>
        <authorList>
            <person name="Probst A.J."/>
            <person name="Ladd B."/>
            <person name="Jarett J.K."/>
            <person name="Geller-Mcgrath D.E."/>
            <person name="Sieber C.M.K."/>
            <person name="Emerson J.B."/>
            <person name="Anantharaman K."/>
            <person name="Thomas B.C."/>
            <person name="Malmstrom R."/>
            <person name="Stieglmeier M."/>
            <person name="Klingl A."/>
            <person name="Woyke T."/>
            <person name="Ryan C.M."/>
            <person name="Banfield J.F."/>
        </authorList>
    </citation>
    <scope>NUCLEOTIDE SEQUENCE [LARGE SCALE GENOMIC DNA]</scope>
</reference>
<evidence type="ECO:0000313" key="2">
    <source>
        <dbReference type="Proteomes" id="UP000229749"/>
    </source>
</evidence>